<protein>
    <submittedName>
        <fullName evidence="2">CPBP family intramembrane metalloprotease</fullName>
    </submittedName>
</protein>
<dbReference type="GO" id="GO:0008237">
    <property type="term" value="F:metallopeptidase activity"/>
    <property type="evidence" value="ECO:0007669"/>
    <property type="project" value="UniProtKB-KW"/>
</dbReference>
<dbReference type="EMBL" id="SPUH01000001">
    <property type="protein sequence ID" value="TKS54872.1"/>
    <property type="molecule type" value="Genomic_DNA"/>
</dbReference>
<sequence>MEAVIFALSFAAISFLVFLAFKHFDKRVTLAFGLLFAAYLGLDDLVTGLPSASSAFSFIGGEWNWSGKIYSLLLSVVVVLGLGIKPEALGLTLSQRNLRASLIALFLFILWGLSLGLLFKPSVPSVETFAFQASMPGMVEELVYRGIAPALLLGLIRGKEPSQGIPWIVVFITAVAFGIWHGLSYSEAAFSFDPMSALFPFIGSIAGGWLRFNSGSLLFPILAHSFANVAFHLTALIGA</sequence>
<dbReference type="GO" id="GO:0080120">
    <property type="term" value="P:CAAX-box protein maturation"/>
    <property type="evidence" value="ECO:0007669"/>
    <property type="project" value="UniProtKB-ARBA"/>
</dbReference>
<dbReference type="Proteomes" id="UP000298681">
    <property type="component" value="Unassembled WGS sequence"/>
</dbReference>
<reference evidence="2 3" key="1">
    <citation type="submission" date="2019-01" db="EMBL/GenBank/DDBJ databases">
        <authorList>
            <person name="Zhang S."/>
        </authorList>
    </citation>
    <scope>NUCLEOTIDE SEQUENCE [LARGE SCALE GENOMIC DNA]</scope>
    <source>
        <strain evidence="2 3">1626</strain>
    </source>
</reference>
<dbReference type="GO" id="GO:0006508">
    <property type="term" value="P:proteolysis"/>
    <property type="evidence" value="ECO:0007669"/>
    <property type="project" value="UniProtKB-KW"/>
</dbReference>
<keyword evidence="2" id="KW-0378">Hydrolase</keyword>
<dbReference type="InterPro" id="IPR003675">
    <property type="entry name" value="Rce1/LyrA-like_dom"/>
</dbReference>
<name>A0A4Z1R5I1_9GAMM</name>
<proteinExistence type="predicted"/>
<keyword evidence="3" id="KW-1185">Reference proteome</keyword>
<dbReference type="GO" id="GO:0004175">
    <property type="term" value="F:endopeptidase activity"/>
    <property type="evidence" value="ECO:0007669"/>
    <property type="project" value="UniProtKB-ARBA"/>
</dbReference>
<dbReference type="Pfam" id="PF02517">
    <property type="entry name" value="Rce1-like"/>
    <property type="match status" value="1"/>
</dbReference>
<evidence type="ECO:0000313" key="3">
    <source>
        <dbReference type="Proteomes" id="UP000298681"/>
    </source>
</evidence>
<organism evidence="2 3">
    <name type="scientific">Luteimonas yindakuii</name>
    <dbReference type="NCBI Taxonomy" id="2565782"/>
    <lineage>
        <taxon>Bacteria</taxon>
        <taxon>Pseudomonadati</taxon>
        <taxon>Pseudomonadota</taxon>
        <taxon>Gammaproteobacteria</taxon>
        <taxon>Lysobacterales</taxon>
        <taxon>Lysobacteraceae</taxon>
        <taxon>Luteimonas</taxon>
    </lineage>
</organism>
<accession>A0A4Z1R5I1</accession>
<dbReference type="AlphaFoldDB" id="A0A4Z1R5I1"/>
<feature type="domain" description="CAAX prenyl protease 2/Lysostaphin resistance protein A-like" evidence="1">
    <location>
        <begin position="129"/>
        <end position="229"/>
    </location>
</feature>
<gene>
    <name evidence="2" type="ORF">E4582_08935</name>
</gene>
<evidence type="ECO:0000259" key="1">
    <source>
        <dbReference type="Pfam" id="PF02517"/>
    </source>
</evidence>
<comment type="caution">
    <text evidence="2">The sequence shown here is derived from an EMBL/GenBank/DDBJ whole genome shotgun (WGS) entry which is preliminary data.</text>
</comment>
<keyword evidence="2" id="KW-0482">Metalloprotease</keyword>
<keyword evidence="2" id="KW-0645">Protease</keyword>
<dbReference type="OrthoDB" id="877230at2"/>
<evidence type="ECO:0000313" key="2">
    <source>
        <dbReference type="EMBL" id="TKS54872.1"/>
    </source>
</evidence>
<dbReference type="RefSeq" id="WP_134674229.1">
    <property type="nucleotide sequence ID" value="NZ_CP039383.2"/>
</dbReference>